<protein>
    <submittedName>
        <fullName evidence="6">Fimbrial isopeptide formation D2 family protein/uncharacterized repeat protein (TIGR01451 family)</fullName>
    </submittedName>
</protein>
<evidence type="ECO:0000259" key="5">
    <source>
        <dbReference type="Pfam" id="PF25549"/>
    </source>
</evidence>
<dbReference type="InterPro" id="IPR055353">
    <property type="entry name" value="DUF7619"/>
</dbReference>
<dbReference type="Gene3D" id="2.60.40.740">
    <property type="match status" value="23"/>
</dbReference>
<dbReference type="NCBIfam" id="TIGR04226">
    <property type="entry name" value="RrgB_K2N_iso_D2"/>
    <property type="match status" value="10"/>
</dbReference>
<dbReference type="NCBIfam" id="TIGR01451">
    <property type="entry name" value="B_ant_repeat"/>
    <property type="match status" value="20"/>
</dbReference>
<keyword evidence="7" id="KW-1185">Reference proteome</keyword>
<dbReference type="Pfam" id="PF01345">
    <property type="entry name" value="DUF11"/>
    <property type="match status" value="8"/>
</dbReference>
<dbReference type="InterPro" id="IPR051172">
    <property type="entry name" value="Chlamydia_OmcB"/>
</dbReference>
<dbReference type="InterPro" id="IPR008966">
    <property type="entry name" value="Adhesion_dom_sf"/>
</dbReference>
<gene>
    <name evidence="6" type="ORF">J2S15_001745</name>
</gene>
<dbReference type="SUPFAM" id="SSF49401">
    <property type="entry name" value="Bacterial adhesins"/>
    <property type="match status" value="7"/>
</dbReference>
<accession>A0ABU0E2R9</accession>
<dbReference type="Pfam" id="PF24595">
    <property type="entry name" value="DUF7619"/>
    <property type="match status" value="2"/>
</dbReference>
<keyword evidence="2" id="KW-0812">Transmembrane</keyword>
<evidence type="ECO:0000256" key="2">
    <source>
        <dbReference type="SAM" id="Phobius"/>
    </source>
</evidence>
<evidence type="ECO:0000259" key="4">
    <source>
        <dbReference type="Pfam" id="PF24595"/>
    </source>
</evidence>
<dbReference type="PANTHER" id="PTHR34819">
    <property type="entry name" value="LARGE CYSTEINE-RICH PERIPLASMIC PROTEIN OMCB"/>
    <property type="match status" value="1"/>
</dbReference>
<feature type="domain" description="DUF7619" evidence="4">
    <location>
        <begin position="1723"/>
        <end position="1831"/>
    </location>
</feature>
<feature type="transmembrane region" description="Helical" evidence="2">
    <location>
        <begin position="4132"/>
        <end position="4150"/>
    </location>
</feature>
<dbReference type="InterPro" id="IPR057687">
    <property type="entry name" value="DUF7927"/>
</dbReference>
<feature type="region of interest" description="Disordered" evidence="1">
    <location>
        <begin position="4099"/>
        <end position="4129"/>
    </location>
</feature>
<dbReference type="InterPro" id="IPR047589">
    <property type="entry name" value="DUF11_rpt"/>
</dbReference>
<organism evidence="6 7">
    <name type="scientific">Breznakia pachnodae</name>
    <dbReference type="NCBI Taxonomy" id="265178"/>
    <lineage>
        <taxon>Bacteria</taxon>
        <taxon>Bacillati</taxon>
        <taxon>Bacillota</taxon>
        <taxon>Erysipelotrichia</taxon>
        <taxon>Erysipelotrichales</taxon>
        <taxon>Erysipelotrichaceae</taxon>
        <taxon>Breznakia</taxon>
    </lineage>
</organism>
<feature type="domain" description="DUF7927" evidence="5">
    <location>
        <begin position="3594"/>
        <end position="3695"/>
    </location>
</feature>
<feature type="domain" description="DUF11" evidence="3">
    <location>
        <begin position="2479"/>
        <end position="2584"/>
    </location>
</feature>
<dbReference type="Pfam" id="PF25549">
    <property type="entry name" value="DUF7927"/>
    <property type="match status" value="2"/>
</dbReference>
<keyword evidence="2" id="KW-1133">Transmembrane helix</keyword>
<dbReference type="PANTHER" id="PTHR34819:SF3">
    <property type="entry name" value="CELL SURFACE PROTEIN"/>
    <property type="match status" value="1"/>
</dbReference>
<feature type="domain" description="DUF7927" evidence="5">
    <location>
        <begin position="1836"/>
        <end position="1947"/>
    </location>
</feature>
<feature type="domain" description="DUF11" evidence="3">
    <location>
        <begin position="2355"/>
        <end position="2454"/>
    </location>
</feature>
<keyword evidence="2" id="KW-0472">Membrane</keyword>
<evidence type="ECO:0000256" key="1">
    <source>
        <dbReference type="SAM" id="MobiDB-lite"/>
    </source>
</evidence>
<feature type="domain" description="DUF11" evidence="3">
    <location>
        <begin position="2599"/>
        <end position="2711"/>
    </location>
</feature>
<feature type="domain" description="DUF11" evidence="3">
    <location>
        <begin position="3727"/>
        <end position="3820"/>
    </location>
</feature>
<feature type="domain" description="DUF7619" evidence="4">
    <location>
        <begin position="2979"/>
        <end position="3098"/>
    </location>
</feature>
<sequence>MIKNKWKERFDKTFKLTIILTLLVGIFTTNYSSIIKAEDEHDFKIQLNWLDDNKQILTEPLAEQSPTSFDAKTFAYHIRYESVHEAEIGEVEIRVPRYIFNTRDGNGVELSEIGVVHSSETGGASSFRYTIDTETNEIVITNYAKINAGTLFDCDVLYKYNPGEIANGTTSEIKATVKTVEEGVEVTGESNALTTKVNTTIGSIKSFKGIENQYIQWQSHWGTPDADADKYYYVYWRTNYYMDGQSQPATITVEDIMKADDEGEIIAISQHPNTASVSETGLVFGGDLSTIQFTANSYDSRRASVGVLVRYPKEKEDNSKTTKVENTIRYTATGVDDGSVSNDYTQTYTIIDGDYEYNEFGVRISKEAISDGSVSLYNAAVTTLQNGSEFNFNRSFVARLYVEGKSIAPYKAELIDDFVSIKSDSGTAFEQLNPDDYMILSFNARSEETQMVKDPNTGKWVAQKVDSATPLKVYVRVLGVSENDGWVEITNPDPTKITYSYEDGTIPANAYQIKIVQDECVEDLSMMIDRIVYQIHPTDHVVEKSGMTGDPADSIIKATDTSATLRNEAMTYVYDNTGTRVAIPETDDYVGNDETDIQMRRDRDLAVYGSYVQRQMAEVQLGSVTMSTTAGKALQEYSNNTADASFDLRYQLSSLTTITGGGLSEQELVEMDGFAPQYHGTFYDLLPLGMMYDSSKGITVYGPRGEGYGTLDGVEVIENYRGSGRTMLVINVSYSPGYNYVESLGIVRSGFQIDVNTKISWAAAADFNNSLHNQMAFMSEEELYGELADDGSYYGEGTYLGSDELQELFSDLNNDGITDSKNVSYGQRVSTVKGTTSSEVGFQKKAKNRQDSIYSLTGATANAMDSYSYELRLTNSDAVSAKNLIFYDRLENAVPNGEEYWQGTFTGISTATASLQGADPVVYYSLNPDAPYDLDNNLDDGTNGWTTTQPDNLADVKAIAVDLRKDSENEEFILGKEESVAVTVYMNAPEEYKKDSEGNALYAYNQPHYTGITNNAGSELPADMDGNITKVELLDKVVSIRKSSNPISGSKDDPKQVALGSNISYELRIENTGNLGMTNVHMEDVLPDGLELSEENYNDIHITNNSVYYGVIHDQDGINVTREGQKLSFVFDNISAKEYLTIYVKVKVKENASGKLFDNTAKITEFNGAPHLVESNTTYHRSLNAPIKSTDQSDTSGFVQPGDIITYTLDYENDRDRATYLQMRDELPVDVIYQPTTMKVFIDDVEAELGTDYSFSDFSVFSKRLIWEFDSVPDKSKVRIEYQVKVKEDLSAGITINNIVYSRVDKNQYTYFESETTNTVNPVKTVSPGQSTSVGLGQELTYTVTYKNTSDVTQDVLIKDAIPTGTTYVNGSAVAKEGGAFHSNTDFANDTVEMSFAAVDPGEIVALEFKVTVSDISSITQVENTGTVKVDNDPEVTTNKVVNKIEQPPVKTNDKIEVGGAVKPGDTITYTLKYKNEGTASKYLEFVDELPEEVVFAGEDTIKVTLDGSEISEGSSTFSFDATDTANSTELKWIFDSLAGGKEVIITFDVKVKDTLQPVAGTEIENTLEYRLSDNDVYTETSTKNYINGVKSVDVGDLTIVESGDTLIYTIEYLNTTDVNQAVVIRDAAPAGTTLIAGSASVVDGPAITPAETGNDVEWSFPTVASQETLKVQFSVKVDYGITSEVIKNTGEIEVDGSTITTNEVKNPVNPKRSDIGEGNGVTAGDIIEYSIRHVNYSKDSQKVVITDTVPAGSTLVSDSAKTTADSIDASDIEIDGNKITWTFDEVKVNEKAEVTFKVKVNDSGVVEEIKNTGGIELDNDPLVQTNTITNPIDPKTASPAEGSQVFVGDEIEYTVRYKNNSNEEQEVLIEDTIPTGTKLVDNSAVISPDSDVTTTDIVESSAKVSWKFASVQPGKTAKVTFKVKVTEDAVNSVTNQAEITANNYKITTNELTHNAENEAEKTNDKIEFGGAVKPGDTITYTLKYKNDSNEKKYLEFVDELPEEVTFLGDDTVQVKVDGTAIGGNDGVYTYISKATTNSTELRWIFDEVAAGEEVVITFDVKVKDTLQPVVGTEIENTLEYRLSDNGAYKETSTKNYLNGLKSVDAGDLTPVKSGDTLIYTIEYMNTTDANQSVVIKDAAPTGTTLVNGSANVINGTGTILENAGSVEWTLPVVAPQEVIKVEFSVKVNENTTENVIKNTGIINVDGNDLETNEVQNPVNIKSVNPGNGNGVSVGDIVEYTIRHENYSTQNQKVVITDIVPAGTTYVADSATVTADSIDATSISGISLGPIMWTFNEVKPGEVAEVTFKVKVTGTGIEEIENTGMLKVNNDPSIKTNSVINPVEPKKASPGDGNGVNVGDKISYTVRYKNNSTEVQEVQIDDVIPTGTKLVSGSAAVTANSEVTTTDILEGNDKITWKFASVQPDETVEVTFDVIVTKDAVNVVTNTADISANGYKVITNDVKNPIEPKKSNPGNGNGVSIGEKVDYTIAHTNETTANQKVVIKDTIPAGTTLVEDSAKVTGDSINATDITVSGTTITWTFDEVQPGEKAEATFQVKVVGGSGIEEVTNAGSIQINNDPLVTTNEIIHPVAPKTATPSDGSEVFVGDEIEYNVQYKNNTDEAQEVLISDLIPNGTKLIDNSAVVTNDSDVMTTDILESNDKVTWKFAVVQPNETVKVSFKVKVTADAVDKVTNKASITAGDYEVETNNVTHSVEKEAEKTNDKVEIGGAIKPGDTITYTLKYKNESNEKKYLEFVDELPEEVDFLGDDTIKVTVDDAEIASDAGVYTYTKADTTNSKELKWIFDEVAAGEEVIITFEVKVKDTIEPVAGMEIENTLEYRFTNTGSYYESATKNYINAVKTVDVGDLTPVKSGDTLVYTLDYKNTTNANQEVVIKDSAPAGTTIVSGSAEVVSGTGTPAETDGDVEWTFATVGPQETVSVKFAVKAKEKTLVEVIKNKGLVVVDGTSRATNEVKNPLNPKDVTPGDNYGVSVGDTLDYTIRHVNYSTEDQKVIITDTVPAGTKLVAGSAEVTSGSIAASDISINGDLITWTFDKVEPNEKAEVTFKVKVVGGSGIEEVQNAGGIQVNNNPSVVTNKVTNPIDPKTATPKDGNGINVGDRIEYTVRYKNNSTEAQEVIIEDEIPVGTDLISNSAAVHADSDVFVADISESTNKVTWKFTTVQPGEEVKVVFSVVVNKDAIDVVTNEASISANGYKVKTNEIENPVELKKATPGNGNGVNVGDVIDYTIEHTNRTDENQKVVITDVVPAGTQLINGSADVTSGSIAASDITVSGTTITWTFDEVKPNEKVEVTFKVKVIGSGIEEIENAGEITVNNNPIVTTNKVTNPVEPKTANPGDGNGVNIGDKIDYTVSYKNNSTEVQEVIIDDKLPTGTKLVAGSALVGVNSDVTTTDIKEDTDKVTWKFNSVQPGETVEVTFSVIVTKDAVDEITNKANISANGYKVKTNEVKNPVEPKKATPGNGNGVNVGDTIGYSIDHTNKTSENQKVVISDTVPVGTTYVDGSAKVTKDSIKADDITVSGNIITWTFDEVKPNEKVEVTFKVKVTDPGTGEIENAGEIIVNNDPLVITNKVTNPIGVKTANPADGSGVNVGDKIDYTVRYKNNASDVQEVIIDDKLPTGTKLVAGSAAVSPNSNVTTADIKETSDKVTWKFNSIQPGETVEVTFSVIVTKDAEDVIANKADISANGYKVKTNEVTNPVESKKATPGNGSGVNVGDTIDYSIDHTNRTEDNQKVVITDTIPTGTTYVDDSAKVTKDSLKANDISVNGDLITWTFDEVKPNEKVEVTFQVKVTGESGEIENAGEIIVNDNPLVVTNKVTNPIAPKQALNEFEDGMVYVGDEIDYQISYKNNTDEAQKVVITDPIPTGTKLVSGSADASIDDVEITETDDKLTWIFDSVAPGEEISVTFSVKVTKDAVDEVKNTASIKAGDYDIASNAVTHKVASPKLELVKTSSYDKSKDLVFGSEVEYQITVTNSGNGDANNVVVRDAIPEFTKYVDGSVSNIEVNGVMVNGKSVVYDGNDYVQWEIPVIKANESVTVTFKVTINADFNGEVTNIAEGKILEKDNTGCEDKFTPSNKVVDKFVTKDGSKNPSKDPSKNPSVAPGTEGANTGDTTNLNTTTALAFISLMAIVAIIKRRKRA</sequence>
<proteinExistence type="predicted"/>
<evidence type="ECO:0000313" key="6">
    <source>
        <dbReference type="EMBL" id="MDQ0360998.1"/>
    </source>
</evidence>
<name>A0ABU0E2R9_9FIRM</name>
<feature type="domain" description="DUF11" evidence="3">
    <location>
        <begin position="3357"/>
        <end position="3456"/>
    </location>
</feature>
<feature type="domain" description="DUF11" evidence="3">
    <location>
        <begin position="2231"/>
        <end position="2338"/>
    </location>
</feature>
<evidence type="ECO:0000259" key="3">
    <source>
        <dbReference type="Pfam" id="PF01345"/>
    </source>
</evidence>
<evidence type="ECO:0000313" key="7">
    <source>
        <dbReference type="Proteomes" id="UP001230220"/>
    </source>
</evidence>
<reference evidence="6 7" key="1">
    <citation type="submission" date="2023-07" db="EMBL/GenBank/DDBJ databases">
        <title>Genomic Encyclopedia of Type Strains, Phase IV (KMG-IV): sequencing the most valuable type-strain genomes for metagenomic binning, comparative biology and taxonomic classification.</title>
        <authorList>
            <person name="Goeker M."/>
        </authorList>
    </citation>
    <scope>NUCLEOTIDE SEQUENCE [LARGE SCALE GENOMIC DNA]</scope>
    <source>
        <strain evidence="6 7">DSM 16784</strain>
    </source>
</reference>
<comment type="caution">
    <text evidence="6">The sequence shown here is derived from an EMBL/GenBank/DDBJ whole genome shotgun (WGS) entry which is preliminary data.</text>
</comment>
<feature type="compositionally biased region" description="Basic and acidic residues" evidence="1">
    <location>
        <begin position="4099"/>
        <end position="4112"/>
    </location>
</feature>
<dbReference type="RefSeq" id="WP_307407345.1">
    <property type="nucleotide sequence ID" value="NZ_JAUSUR010000003.1"/>
</dbReference>
<dbReference type="InterPro" id="IPR026466">
    <property type="entry name" value="Fim_isopep_form_D2_dom"/>
</dbReference>
<feature type="domain" description="DUF11" evidence="3">
    <location>
        <begin position="3848"/>
        <end position="3952"/>
    </location>
</feature>
<feature type="domain" description="DUF11" evidence="3">
    <location>
        <begin position="3973"/>
        <end position="4080"/>
    </location>
</feature>
<dbReference type="InterPro" id="IPR001434">
    <property type="entry name" value="OmcB-like_DUF11"/>
</dbReference>
<dbReference type="EMBL" id="JAUSUR010000003">
    <property type="protein sequence ID" value="MDQ0360998.1"/>
    <property type="molecule type" value="Genomic_DNA"/>
</dbReference>
<dbReference type="Proteomes" id="UP001230220">
    <property type="component" value="Unassembled WGS sequence"/>
</dbReference>